<name>C9MLS8_9BACT</name>
<dbReference type="GO" id="GO:0003677">
    <property type="term" value="F:DNA binding"/>
    <property type="evidence" value="ECO:0007669"/>
    <property type="project" value="UniProtKB-KW"/>
</dbReference>
<dbReference type="Proteomes" id="UP000003327">
    <property type="component" value="Unassembled WGS sequence"/>
</dbReference>
<protein>
    <submittedName>
        <fullName evidence="2">DNA-binding helix-turn-helix protein</fullName>
    </submittedName>
</protein>
<feature type="domain" description="HTH cro/C1-type" evidence="1">
    <location>
        <begin position="24"/>
        <end position="64"/>
    </location>
</feature>
<gene>
    <name evidence="2" type="ORF">HMPREF0973_00554</name>
</gene>
<dbReference type="CDD" id="cd00093">
    <property type="entry name" value="HTH_XRE"/>
    <property type="match status" value="1"/>
</dbReference>
<comment type="caution">
    <text evidence="2">The sequence shown here is derived from an EMBL/GenBank/DDBJ whole genome shotgun (WGS) entry which is preliminary data.</text>
</comment>
<evidence type="ECO:0000313" key="3">
    <source>
        <dbReference type="Proteomes" id="UP000003327"/>
    </source>
</evidence>
<dbReference type="HOGENOM" id="CLU_066192_52_1_10"/>
<dbReference type="InterPro" id="IPR010982">
    <property type="entry name" value="Lambda_DNA-bd_dom_sf"/>
</dbReference>
<dbReference type="InterPro" id="IPR001387">
    <property type="entry name" value="Cro/C1-type_HTH"/>
</dbReference>
<dbReference type="RefSeq" id="WP_004382180.1">
    <property type="nucleotide sequence ID" value="NZ_GG698712.1"/>
</dbReference>
<dbReference type="Gene3D" id="1.10.260.40">
    <property type="entry name" value="lambda repressor-like DNA-binding domains"/>
    <property type="match status" value="1"/>
</dbReference>
<dbReference type="PROSITE" id="PS50943">
    <property type="entry name" value="HTH_CROC1"/>
    <property type="match status" value="1"/>
</dbReference>
<proteinExistence type="predicted"/>
<evidence type="ECO:0000259" key="1">
    <source>
        <dbReference type="PROSITE" id="PS50943"/>
    </source>
</evidence>
<dbReference type="SMART" id="SM00530">
    <property type="entry name" value="HTH_XRE"/>
    <property type="match status" value="1"/>
</dbReference>
<evidence type="ECO:0000313" key="2">
    <source>
        <dbReference type="EMBL" id="EEX19612.1"/>
    </source>
</evidence>
<dbReference type="SUPFAM" id="SSF47413">
    <property type="entry name" value="lambda repressor-like DNA-binding domains"/>
    <property type="match status" value="1"/>
</dbReference>
<dbReference type="STRING" id="649761.HMPREF0973_00554"/>
<keyword evidence="3" id="KW-1185">Reference proteome</keyword>
<sequence length="74" mass="8602">MKTIIYPNRLRVVLADKQITNRWLARKLSVTDMTVSRWTTNKIQPSVSQLIEIAKMLSVRLDDLVEPYSKEGNQ</sequence>
<accession>C9MLS8</accession>
<organism evidence="2 3">
    <name type="scientific">Prevotella veroralis F0319</name>
    <dbReference type="NCBI Taxonomy" id="649761"/>
    <lineage>
        <taxon>Bacteria</taxon>
        <taxon>Pseudomonadati</taxon>
        <taxon>Bacteroidota</taxon>
        <taxon>Bacteroidia</taxon>
        <taxon>Bacteroidales</taxon>
        <taxon>Prevotellaceae</taxon>
        <taxon>Prevotella</taxon>
    </lineage>
</organism>
<dbReference type="AlphaFoldDB" id="C9MLS8"/>
<keyword evidence="2" id="KW-0238">DNA-binding</keyword>
<dbReference type="EMBL" id="ACVA01000013">
    <property type="protein sequence ID" value="EEX19612.1"/>
    <property type="molecule type" value="Genomic_DNA"/>
</dbReference>
<dbReference type="Pfam" id="PF13443">
    <property type="entry name" value="HTH_26"/>
    <property type="match status" value="1"/>
</dbReference>
<reference evidence="2 3" key="1">
    <citation type="submission" date="2009-09" db="EMBL/GenBank/DDBJ databases">
        <authorList>
            <person name="Weinstock G."/>
            <person name="Sodergren E."/>
            <person name="Clifton S."/>
            <person name="Fulton L."/>
            <person name="Fulton B."/>
            <person name="Courtney L."/>
            <person name="Fronick C."/>
            <person name="Harrison M."/>
            <person name="Strong C."/>
            <person name="Farmer C."/>
            <person name="Delahaunty K."/>
            <person name="Markovic C."/>
            <person name="Hall O."/>
            <person name="Minx P."/>
            <person name="Tomlinson C."/>
            <person name="Mitreva M."/>
            <person name="Nelson J."/>
            <person name="Hou S."/>
            <person name="Wollam A."/>
            <person name="Pepin K.H."/>
            <person name="Johnson M."/>
            <person name="Bhonagiri V."/>
            <person name="Nash W.E."/>
            <person name="Warren W."/>
            <person name="Chinwalla A."/>
            <person name="Mardis E.R."/>
            <person name="Wilson R.K."/>
        </authorList>
    </citation>
    <scope>NUCLEOTIDE SEQUENCE [LARGE SCALE GENOMIC DNA]</scope>
    <source>
        <strain evidence="2 3">F0319</strain>
    </source>
</reference>
<dbReference type="OrthoDB" id="7865033at2"/>
<dbReference type="eggNOG" id="COG1476">
    <property type="taxonomic scope" value="Bacteria"/>
</dbReference>